<name>A0A1H6RRA9_9LACT</name>
<evidence type="ECO:0000256" key="1">
    <source>
        <dbReference type="SAM" id="Phobius"/>
    </source>
</evidence>
<sequence>MTKLLLEIKDFFKSNMKFIILGTLITGLLYTTFTVFRNSGNGTNNSETQDENIEELYSDGAYFNFYVENEDGSAFNNTSILEQFLLMEDTLESISNNTNIDILSMFQEERRSSFERTPENRGVLGLTRNTYSNRLSLIVQTPKQSDNLTIANYIYDMIRNDEIPILADKEVYFFETPRKLDSVLVSEEVMEVEKTENSLINILISAITSLLFGFVIFSGIAFLRALFSNQLNYSFAYFREEDDQFEILDRRVNNFDEVKHMVSIPEVEERIILSELGSESVIKNNEILPLNNNAIKVRYLNDLVDVKLQSSAAEVLVIVVTSKTTRKWYRKQRKFLKAYNLPVKVLQVNEAL</sequence>
<evidence type="ECO:0000313" key="3">
    <source>
        <dbReference type="Proteomes" id="UP000198564"/>
    </source>
</evidence>
<dbReference type="STRING" id="1130080.SAMN04488113_102171"/>
<feature type="transmembrane region" description="Helical" evidence="1">
    <location>
        <begin position="18"/>
        <end position="36"/>
    </location>
</feature>
<reference evidence="3" key="1">
    <citation type="submission" date="2016-10" db="EMBL/GenBank/DDBJ databases">
        <authorList>
            <person name="Varghese N."/>
            <person name="Submissions S."/>
        </authorList>
    </citation>
    <scope>NUCLEOTIDE SEQUENCE [LARGE SCALE GENOMIC DNA]</scope>
    <source>
        <strain evidence="3">DSM 25751</strain>
    </source>
</reference>
<protein>
    <submittedName>
        <fullName evidence="2">Uncharacterized protein</fullName>
    </submittedName>
</protein>
<keyword evidence="1" id="KW-1133">Transmembrane helix</keyword>
<dbReference type="OrthoDB" id="2136129at2"/>
<keyword evidence="3" id="KW-1185">Reference proteome</keyword>
<dbReference type="Proteomes" id="UP000198564">
    <property type="component" value="Unassembled WGS sequence"/>
</dbReference>
<dbReference type="EMBL" id="FNYW01000002">
    <property type="protein sequence ID" value="SEI54085.1"/>
    <property type="molecule type" value="Genomic_DNA"/>
</dbReference>
<accession>A0A1H6RRA9</accession>
<proteinExistence type="predicted"/>
<feature type="transmembrane region" description="Helical" evidence="1">
    <location>
        <begin position="199"/>
        <end position="223"/>
    </location>
</feature>
<dbReference type="RefSeq" id="WP_091632499.1">
    <property type="nucleotide sequence ID" value="NZ_FNYW01000002.1"/>
</dbReference>
<keyword evidence="1" id="KW-0472">Membrane</keyword>
<evidence type="ECO:0000313" key="2">
    <source>
        <dbReference type="EMBL" id="SEI54085.1"/>
    </source>
</evidence>
<organism evidence="2 3">
    <name type="scientific">Alkalibacterium gilvum</name>
    <dbReference type="NCBI Taxonomy" id="1130080"/>
    <lineage>
        <taxon>Bacteria</taxon>
        <taxon>Bacillati</taxon>
        <taxon>Bacillota</taxon>
        <taxon>Bacilli</taxon>
        <taxon>Lactobacillales</taxon>
        <taxon>Carnobacteriaceae</taxon>
        <taxon>Alkalibacterium</taxon>
    </lineage>
</organism>
<keyword evidence="1" id="KW-0812">Transmembrane</keyword>
<gene>
    <name evidence="2" type="ORF">SAMN04488113_102171</name>
</gene>
<dbReference type="AlphaFoldDB" id="A0A1H6RRA9"/>